<dbReference type="EMBL" id="JARSBN010000008">
    <property type="protein sequence ID" value="MDG4717016.1"/>
    <property type="molecule type" value="Genomic_DNA"/>
</dbReference>
<sequence>MRTKLHFGIIIVLLAFLGRFIDTPATPNQEITIQFSDANVSEIEAENTLRDIQQKLQKIGAQNLLVVKDDSGNFKIAYYSVTDAQSIEQILTDSNEFSFLLGVDTNNSKKNSDKDTLKDYKLNVSEIQKKDQKNDWDFDRVQIVEHNQKSDRFNNLEKDVSGYLHQSDVMHQLVKTAFRINSGIFFLEGKKAYQFPEVRAGPIV</sequence>
<name>A0ABT6G4P6_9FLAO</name>
<evidence type="ECO:0000313" key="2">
    <source>
        <dbReference type="Proteomes" id="UP001529085"/>
    </source>
</evidence>
<comment type="caution">
    <text evidence="1">The sequence shown here is derived from an EMBL/GenBank/DDBJ whole genome shotgun (WGS) entry which is preliminary data.</text>
</comment>
<organism evidence="1 2">
    <name type="scientific">Winogradskyella marincola</name>
    <dbReference type="NCBI Taxonomy" id="3037795"/>
    <lineage>
        <taxon>Bacteria</taxon>
        <taxon>Pseudomonadati</taxon>
        <taxon>Bacteroidota</taxon>
        <taxon>Flavobacteriia</taxon>
        <taxon>Flavobacteriales</taxon>
        <taxon>Flavobacteriaceae</taxon>
        <taxon>Winogradskyella</taxon>
    </lineage>
</organism>
<evidence type="ECO:0000313" key="1">
    <source>
        <dbReference type="EMBL" id="MDG4717016.1"/>
    </source>
</evidence>
<dbReference type="Proteomes" id="UP001529085">
    <property type="component" value="Unassembled WGS sequence"/>
</dbReference>
<protein>
    <submittedName>
        <fullName evidence="1">Uncharacterized protein</fullName>
    </submittedName>
</protein>
<keyword evidence="2" id="KW-1185">Reference proteome</keyword>
<dbReference type="RefSeq" id="WP_278006437.1">
    <property type="nucleotide sequence ID" value="NZ_JARSBN010000008.1"/>
</dbReference>
<reference evidence="1 2" key="1">
    <citation type="submission" date="2023-03" db="EMBL/GenBank/DDBJ databases">
        <title>Strain YYF002 represents a novel species in the genus Winogradskyella isolated from seawater.</title>
        <authorList>
            <person name="Fu Z.-Y."/>
        </authorList>
    </citation>
    <scope>NUCLEOTIDE SEQUENCE [LARGE SCALE GENOMIC DNA]</scope>
    <source>
        <strain evidence="1 2">YYF002</strain>
    </source>
</reference>
<gene>
    <name evidence="1" type="ORF">P7122_14105</name>
</gene>
<accession>A0ABT6G4P6</accession>
<proteinExistence type="predicted"/>